<name>A0ABR1RII9_9PEZI</name>
<dbReference type="EMBL" id="JAQQWI010000015">
    <property type="protein sequence ID" value="KAK8013094.1"/>
    <property type="molecule type" value="Genomic_DNA"/>
</dbReference>
<accession>A0ABR1RII9</accession>
<gene>
    <name evidence="1" type="ORF">PG991_010469</name>
</gene>
<reference evidence="1 2" key="1">
    <citation type="submission" date="2023-01" db="EMBL/GenBank/DDBJ databases">
        <title>Analysis of 21 Apiospora genomes using comparative genomics revels a genus with tremendous synthesis potential of carbohydrate active enzymes and secondary metabolites.</title>
        <authorList>
            <person name="Sorensen T."/>
        </authorList>
    </citation>
    <scope>NUCLEOTIDE SEQUENCE [LARGE SCALE GENOMIC DNA]</scope>
    <source>
        <strain evidence="1 2">CBS 20057</strain>
    </source>
</reference>
<proteinExistence type="predicted"/>
<evidence type="ECO:0000313" key="2">
    <source>
        <dbReference type="Proteomes" id="UP001396898"/>
    </source>
</evidence>
<comment type="caution">
    <text evidence="1">The sequence shown here is derived from an EMBL/GenBank/DDBJ whole genome shotgun (WGS) entry which is preliminary data.</text>
</comment>
<dbReference type="Proteomes" id="UP001396898">
    <property type="component" value="Unassembled WGS sequence"/>
</dbReference>
<sequence>MPINEAEFKAMAGRSGANIVIWARYTAALEQLRVASVWPKPRYHTRGGDGPEVDDEIWRRDLAASARWAPELLAIGNIHFFDRHRPLALKLVIALLNSPGGIYTTCRRQTLSKLAFCFVSACNHDAPFDYQLSYREFHNAAARAQNRLTKDWNRNPEQCLRNEHHHYFLLGFLFHTLSRGIIEVPRFELSLWAEGLSKREVSELPLPFDDASSREEGEDSRWDRWLRRTNTRYCRREEIEGVEWLGQFTLGPHISSFDDFGYSFRDLAMRQARQDAHLARFPRLIRSLRFTVRPQEAGDEWMSISGTGTQDSREFTMEGQIRPTQSRATVTMDSPVMGRLLLEGRISPYGIVGFWCHDGQIGVQGFFWLFKEMYYFDDV</sequence>
<protein>
    <recommendedName>
        <fullName evidence="3">SCP2 domain-containing protein</fullName>
    </recommendedName>
</protein>
<evidence type="ECO:0008006" key="3">
    <source>
        <dbReference type="Google" id="ProtNLM"/>
    </source>
</evidence>
<evidence type="ECO:0000313" key="1">
    <source>
        <dbReference type="EMBL" id="KAK8013094.1"/>
    </source>
</evidence>
<keyword evidence="2" id="KW-1185">Reference proteome</keyword>
<organism evidence="1 2">
    <name type="scientific">Apiospora marii</name>
    <dbReference type="NCBI Taxonomy" id="335849"/>
    <lineage>
        <taxon>Eukaryota</taxon>
        <taxon>Fungi</taxon>
        <taxon>Dikarya</taxon>
        <taxon>Ascomycota</taxon>
        <taxon>Pezizomycotina</taxon>
        <taxon>Sordariomycetes</taxon>
        <taxon>Xylariomycetidae</taxon>
        <taxon>Amphisphaeriales</taxon>
        <taxon>Apiosporaceae</taxon>
        <taxon>Apiospora</taxon>
    </lineage>
</organism>